<keyword evidence="1" id="KW-0812">Transmembrane</keyword>
<dbReference type="InterPro" id="IPR006311">
    <property type="entry name" value="TAT_signal"/>
</dbReference>
<name>A0ABV6XI41_9ACTN</name>
<evidence type="ECO:0008006" key="5">
    <source>
        <dbReference type="Google" id="ProtNLM"/>
    </source>
</evidence>
<keyword evidence="4" id="KW-1185">Reference proteome</keyword>
<dbReference type="RefSeq" id="WP_380563530.1">
    <property type="nucleotide sequence ID" value="NZ_JBEUKS010000002.1"/>
</dbReference>
<evidence type="ECO:0000256" key="1">
    <source>
        <dbReference type="SAM" id="Phobius"/>
    </source>
</evidence>
<dbReference type="PROSITE" id="PS51257">
    <property type="entry name" value="PROKAR_LIPOPROTEIN"/>
    <property type="match status" value="1"/>
</dbReference>
<keyword evidence="1" id="KW-0472">Membrane</keyword>
<accession>A0ABV6XI41</accession>
<keyword evidence="1" id="KW-1133">Transmembrane helix</keyword>
<evidence type="ECO:0000256" key="2">
    <source>
        <dbReference type="SAM" id="SignalP"/>
    </source>
</evidence>
<evidence type="ECO:0000313" key="4">
    <source>
        <dbReference type="Proteomes" id="UP001592581"/>
    </source>
</evidence>
<feature type="transmembrane region" description="Helical" evidence="1">
    <location>
        <begin position="50"/>
        <end position="71"/>
    </location>
</feature>
<organism evidence="3 4">
    <name type="scientific">Streptacidiphilus jeojiensis</name>
    <dbReference type="NCBI Taxonomy" id="3229225"/>
    <lineage>
        <taxon>Bacteria</taxon>
        <taxon>Bacillati</taxon>
        <taxon>Actinomycetota</taxon>
        <taxon>Actinomycetes</taxon>
        <taxon>Kitasatosporales</taxon>
        <taxon>Streptomycetaceae</taxon>
        <taxon>Streptacidiphilus</taxon>
    </lineage>
</organism>
<feature type="signal peptide" evidence="2">
    <location>
        <begin position="1"/>
        <end position="34"/>
    </location>
</feature>
<protein>
    <recommendedName>
        <fullName evidence="5">Lipoprotein</fullName>
    </recommendedName>
</protein>
<proteinExistence type="predicted"/>
<comment type="caution">
    <text evidence="3">The sequence shown here is derived from an EMBL/GenBank/DDBJ whole genome shotgun (WGS) entry which is preliminary data.</text>
</comment>
<sequence length="79" mass="8170">MSARVRRIVVIAAAVLLTAAVTGCTMLLPTAAHAAEPTRVAHSSSDTTDTGVLAWGAAAFIGTGLVLMIGINRHGRHRH</sequence>
<dbReference type="EMBL" id="JBEUKS010000002">
    <property type="protein sequence ID" value="MFC1437907.1"/>
    <property type="molecule type" value="Genomic_DNA"/>
</dbReference>
<reference evidence="3 4" key="1">
    <citation type="submission" date="2024-06" db="EMBL/GenBank/DDBJ databases">
        <authorList>
            <person name="Lee S.D."/>
        </authorList>
    </citation>
    <scope>NUCLEOTIDE SEQUENCE [LARGE SCALE GENOMIC DNA]</scope>
    <source>
        <strain evidence="3 4">N1-10</strain>
    </source>
</reference>
<evidence type="ECO:0000313" key="3">
    <source>
        <dbReference type="EMBL" id="MFC1437907.1"/>
    </source>
</evidence>
<gene>
    <name evidence="3" type="ORF">ABUW04_06510</name>
</gene>
<keyword evidence="2" id="KW-0732">Signal</keyword>
<dbReference type="Proteomes" id="UP001592581">
    <property type="component" value="Unassembled WGS sequence"/>
</dbReference>
<dbReference type="PROSITE" id="PS51318">
    <property type="entry name" value="TAT"/>
    <property type="match status" value="1"/>
</dbReference>
<feature type="chain" id="PRO_5046437664" description="Lipoprotein" evidence="2">
    <location>
        <begin position="35"/>
        <end position="79"/>
    </location>
</feature>